<dbReference type="EMBL" id="RCBY01000311">
    <property type="protein sequence ID" value="RQH25023.1"/>
    <property type="molecule type" value="Genomic_DNA"/>
</dbReference>
<feature type="domain" description="Glycosyltransferase RgtA/B/C/D-like" evidence="9">
    <location>
        <begin position="81"/>
        <end position="122"/>
    </location>
</feature>
<dbReference type="RefSeq" id="WP_124155586.1">
    <property type="nucleotide sequence ID" value="NZ_CAWOLW010000237.1"/>
</dbReference>
<evidence type="ECO:0000256" key="8">
    <source>
        <dbReference type="SAM" id="Phobius"/>
    </source>
</evidence>
<dbReference type="PANTHER" id="PTHR33908">
    <property type="entry name" value="MANNOSYLTRANSFERASE YKCB-RELATED"/>
    <property type="match status" value="1"/>
</dbReference>
<evidence type="ECO:0000256" key="2">
    <source>
        <dbReference type="ARBA" id="ARBA00022475"/>
    </source>
</evidence>
<proteinExistence type="predicted"/>
<feature type="transmembrane region" description="Helical" evidence="8">
    <location>
        <begin position="170"/>
        <end position="191"/>
    </location>
</feature>
<feature type="transmembrane region" description="Helical" evidence="8">
    <location>
        <begin position="539"/>
        <end position="557"/>
    </location>
</feature>
<dbReference type="OrthoDB" id="9775035at2"/>
<dbReference type="InterPro" id="IPR038731">
    <property type="entry name" value="RgtA/B/C-like"/>
</dbReference>
<feature type="transmembrane region" description="Helical" evidence="8">
    <location>
        <begin position="507"/>
        <end position="527"/>
    </location>
</feature>
<comment type="subcellular location">
    <subcellularLocation>
        <location evidence="1">Cell membrane</location>
        <topology evidence="1">Multi-pass membrane protein</topology>
    </subcellularLocation>
</comment>
<accession>A0A3N6P0G0</accession>
<organism evidence="10 11">
    <name type="scientific">Okeania hirsuta</name>
    <dbReference type="NCBI Taxonomy" id="1458930"/>
    <lineage>
        <taxon>Bacteria</taxon>
        <taxon>Bacillati</taxon>
        <taxon>Cyanobacteriota</taxon>
        <taxon>Cyanophyceae</taxon>
        <taxon>Oscillatoriophycideae</taxon>
        <taxon>Oscillatoriales</taxon>
        <taxon>Microcoleaceae</taxon>
        <taxon>Okeania</taxon>
    </lineage>
</organism>
<dbReference type="InterPro" id="IPR050297">
    <property type="entry name" value="LipidA_mod_glycosyltrf_83"/>
</dbReference>
<feature type="transmembrane region" description="Helical" evidence="8">
    <location>
        <begin position="279"/>
        <end position="300"/>
    </location>
</feature>
<dbReference type="GO" id="GO:0010041">
    <property type="term" value="P:response to iron(III) ion"/>
    <property type="evidence" value="ECO:0007669"/>
    <property type="project" value="TreeGrafter"/>
</dbReference>
<dbReference type="AlphaFoldDB" id="A0A3N6P0G0"/>
<evidence type="ECO:0000256" key="5">
    <source>
        <dbReference type="ARBA" id="ARBA00022692"/>
    </source>
</evidence>
<dbReference type="GO" id="GO:0016763">
    <property type="term" value="F:pentosyltransferase activity"/>
    <property type="evidence" value="ECO:0007669"/>
    <property type="project" value="TreeGrafter"/>
</dbReference>
<evidence type="ECO:0000313" key="11">
    <source>
        <dbReference type="Proteomes" id="UP000269154"/>
    </source>
</evidence>
<evidence type="ECO:0000256" key="6">
    <source>
        <dbReference type="ARBA" id="ARBA00022989"/>
    </source>
</evidence>
<dbReference type="GO" id="GO:0009103">
    <property type="term" value="P:lipopolysaccharide biosynthetic process"/>
    <property type="evidence" value="ECO:0007669"/>
    <property type="project" value="UniProtKB-ARBA"/>
</dbReference>
<keyword evidence="6 8" id="KW-1133">Transmembrane helix</keyword>
<evidence type="ECO:0000259" key="9">
    <source>
        <dbReference type="Pfam" id="PF13231"/>
    </source>
</evidence>
<evidence type="ECO:0000313" key="10">
    <source>
        <dbReference type="EMBL" id="RQH25023.1"/>
    </source>
</evidence>
<feature type="transmembrane region" description="Helical" evidence="8">
    <location>
        <begin position="141"/>
        <end position="158"/>
    </location>
</feature>
<keyword evidence="2" id="KW-1003">Cell membrane</keyword>
<feature type="transmembrane region" description="Helical" evidence="8">
    <location>
        <begin position="237"/>
        <end position="267"/>
    </location>
</feature>
<dbReference type="Proteomes" id="UP000269154">
    <property type="component" value="Unassembled WGS sequence"/>
</dbReference>
<name>A0A3N6P0G0_9CYAN</name>
<feature type="transmembrane region" description="Helical" evidence="8">
    <location>
        <begin position="21"/>
        <end position="40"/>
    </location>
</feature>
<keyword evidence="7 8" id="KW-0472">Membrane</keyword>
<gene>
    <name evidence="10" type="ORF">D5R40_29515</name>
</gene>
<feature type="transmembrane region" description="Helical" evidence="8">
    <location>
        <begin position="109"/>
        <end position="129"/>
    </location>
</feature>
<evidence type="ECO:0000256" key="4">
    <source>
        <dbReference type="ARBA" id="ARBA00022679"/>
    </source>
</evidence>
<feature type="transmembrane region" description="Helical" evidence="8">
    <location>
        <begin position="329"/>
        <end position="351"/>
    </location>
</feature>
<feature type="transmembrane region" description="Helical" evidence="8">
    <location>
        <begin position="371"/>
        <end position="390"/>
    </location>
</feature>
<dbReference type="Pfam" id="PF13231">
    <property type="entry name" value="PMT_2"/>
    <property type="match status" value="1"/>
</dbReference>
<keyword evidence="3" id="KW-0328">Glycosyltransferase</keyword>
<keyword evidence="11" id="KW-1185">Reference proteome</keyword>
<feature type="transmembrane region" description="Helical" evidence="8">
    <location>
        <begin position="463"/>
        <end position="487"/>
    </location>
</feature>
<dbReference type="PANTHER" id="PTHR33908:SF3">
    <property type="entry name" value="UNDECAPRENYL PHOSPHATE-ALPHA-4-AMINO-4-DEOXY-L-ARABINOSE ARABINOSYL TRANSFERASE"/>
    <property type="match status" value="1"/>
</dbReference>
<comment type="caution">
    <text evidence="10">The sequence shown here is derived from an EMBL/GenBank/DDBJ whole genome shotgun (WGS) entry which is preliminary data.</text>
</comment>
<keyword evidence="5 8" id="KW-0812">Transmembrane</keyword>
<dbReference type="GO" id="GO:0005886">
    <property type="term" value="C:plasma membrane"/>
    <property type="evidence" value="ECO:0007669"/>
    <property type="project" value="UniProtKB-SubCell"/>
</dbReference>
<protein>
    <submittedName>
        <fullName evidence="10">Glycosyltransferase family 39 protein</fullName>
    </submittedName>
</protein>
<reference evidence="10 11" key="1">
    <citation type="journal article" date="2018" name="ACS Chem. Biol.">
        <title>Ketoreductase domain dysfunction expands chemodiversity: malyngamide biosynthesis in the cyanobacterium Okeania hirsuta.</title>
        <authorList>
            <person name="Moss N.A."/>
            <person name="Leao T."/>
            <person name="Rankin M."/>
            <person name="McCullough T.M."/>
            <person name="Qu P."/>
            <person name="Korobeynikov A."/>
            <person name="Smith J.L."/>
            <person name="Gerwick L."/>
            <person name="Gerwick W.H."/>
        </authorList>
    </citation>
    <scope>NUCLEOTIDE SEQUENCE [LARGE SCALE GENOMIC DNA]</scope>
    <source>
        <strain evidence="10 11">PAB10Feb10-1</strain>
    </source>
</reference>
<evidence type="ECO:0000256" key="7">
    <source>
        <dbReference type="ARBA" id="ARBA00023136"/>
    </source>
</evidence>
<keyword evidence="4 10" id="KW-0808">Transferase</keyword>
<evidence type="ECO:0000256" key="3">
    <source>
        <dbReference type="ARBA" id="ARBA00022676"/>
    </source>
</evidence>
<sequence length="677" mass="77609">MKLIQELEIINWFKTQPKNHILTLGLSILWLCLLSWLAFFCNLGNIGLIDETEPLFAEAARQMVETGDWITPYFNGETRFDKPPLIYWLMAIAYHLFGINEWSVRLPSAISATALMCFGFYILYRYGYYQLNSQINPKNKFLMVRLLIAWIGAAMIALNPETIAWGRIGVSDMLLTGCMCSALFAFFMGYASQTENTHIPQQKNSKILRQNVSSAPDKNQSSKTTKLPIFNKWYLTFYILISLAVLAKGLIGIVLPALIIGSFLLYVGNFFQIWQEINIRPGILIFSIITFPWYFLVTLVNGKEYIDSFFGYHNFERFTKVVNHHGAPWYFYFLVVLIGFAPWSIYLPIAIAQTKFWQRRYWCNKPRNEQLSLFAFFWFICIFIFFSVSATKLPSYVLPLMPAAAILIGLLWSDIIINRDLVPSPSQTNKIANNSTSTFNTSNNSVKPIAKLKKNNSKLISRFLSASIVANIIFLLILAIGIIFSFNWLDGDPAMPYFPELIRKSGLLTRGGLILITTAIVVGFLLVKKQTSWIWSANFIGLVLCLIFTINPMMFLVDQERQLPLRQLAQTIVEVRQPGEEIIMISFEKPSLVFYTQQQVEFFRRATNAREYLEKIVQKDSSGNVVMIGYPKKFIHVGLQPGQYKYLDSRGAYQLGKVPKSLFLKESGVRIKRGRRS</sequence>
<feature type="transmembrane region" description="Helical" evidence="8">
    <location>
        <begin position="396"/>
        <end position="417"/>
    </location>
</feature>
<evidence type="ECO:0000256" key="1">
    <source>
        <dbReference type="ARBA" id="ARBA00004651"/>
    </source>
</evidence>